<feature type="domain" description="SHSP" evidence="3">
    <location>
        <begin position="37"/>
        <end position="147"/>
    </location>
</feature>
<comment type="caution">
    <text evidence="4">The sequence shown here is derived from an EMBL/GenBank/DDBJ whole genome shotgun (WGS) entry which is preliminary data.</text>
</comment>
<dbReference type="PANTHER" id="PTHR11527">
    <property type="entry name" value="HEAT-SHOCK PROTEIN 20 FAMILY MEMBER"/>
    <property type="match status" value="1"/>
</dbReference>
<dbReference type="Proteomes" id="UP001562159">
    <property type="component" value="Unassembled WGS sequence"/>
</dbReference>
<evidence type="ECO:0000256" key="2">
    <source>
        <dbReference type="RuleBase" id="RU003616"/>
    </source>
</evidence>
<evidence type="ECO:0000313" key="5">
    <source>
        <dbReference type="Proteomes" id="UP001562159"/>
    </source>
</evidence>
<proteinExistence type="inferred from homology"/>
<dbReference type="Pfam" id="PF00011">
    <property type="entry name" value="HSP20"/>
    <property type="match status" value="1"/>
</dbReference>
<reference evidence="4 5" key="1">
    <citation type="submission" date="2024-07" db="EMBL/GenBank/DDBJ databases">
        <title>Molecular mechanisms and environmental adaptations of flagellar loss and biofilm growth of Rhodanobacter under environmental stress.</title>
        <authorList>
            <person name="Chen M."/>
        </authorList>
    </citation>
    <scope>NUCLEOTIDE SEQUENCE [LARGE SCALE GENOMIC DNA]</scope>
    <source>
        <strain evidence="4 5">RS22</strain>
    </source>
</reference>
<comment type="similarity">
    <text evidence="1 2">Belongs to the small heat shock protein (HSP20) family.</text>
</comment>
<dbReference type="PROSITE" id="PS01031">
    <property type="entry name" value="SHSP"/>
    <property type="match status" value="1"/>
</dbReference>
<name>A0ABV4AWE1_9GAMM</name>
<dbReference type="InterPro" id="IPR031107">
    <property type="entry name" value="Small_HSP"/>
</dbReference>
<dbReference type="InterPro" id="IPR008978">
    <property type="entry name" value="HSP20-like_chaperone"/>
</dbReference>
<organism evidence="4 5">
    <name type="scientific">Rhodanobacter humi</name>
    <dbReference type="NCBI Taxonomy" id="1888173"/>
    <lineage>
        <taxon>Bacteria</taxon>
        <taxon>Pseudomonadati</taxon>
        <taxon>Pseudomonadota</taxon>
        <taxon>Gammaproteobacteria</taxon>
        <taxon>Lysobacterales</taxon>
        <taxon>Rhodanobacteraceae</taxon>
        <taxon>Rhodanobacter</taxon>
    </lineage>
</organism>
<dbReference type="CDD" id="cd06464">
    <property type="entry name" value="ACD_sHsps-like"/>
    <property type="match status" value="1"/>
</dbReference>
<evidence type="ECO:0000256" key="1">
    <source>
        <dbReference type="PROSITE-ProRule" id="PRU00285"/>
    </source>
</evidence>
<dbReference type="EMBL" id="JBGBPY010000001">
    <property type="protein sequence ID" value="MEY2184310.1"/>
    <property type="molecule type" value="Genomic_DNA"/>
</dbReference>
<evidence type="ECO:0000259" key="3">
    <source>
        <dbReference type="PROSITE" id="PS01031"/>
    </source>
</evidence>
<sequence length="147" mass="16464">MTAITRFIPFRSPARFETSASLDDLLRNFGLGPLWNQPEFTVDMRVDITEGEDAFHLRADIPGLDKDDIDVSVEGNHVAISAETKREKERKGEKELVVERSWEKAYRAFTLPAEIDGSRTEARYDKGVLSLTLPKKANGSARKIAVG</sequence>
<dbReference type="InterPro" id="IPR002068">
    <property type="entry name" value="A-crystallin/Hsp20_dom"/>
</dbReference>
<accession>A0ABV4AWE1</accession>
<keyword evidence="5" id="KW-1185">Reference proteome</keyword>
<evidence type="ECO:0000313" key="4">
    <source>
        <dbReference type="EMBL" id="MEY2184310.1"/>
    </source>
</evidence>
<protein>
    <submittedName>
        <fullName evidence="4">Hsp20/alpha crystallin family protein</fullName>
    </submittedName>
</protein>
<dbReference type="SUPFAM" id="SSF49764">
    <property type="entry name" value="HSP20-like chaperones"/>
    <property type="match status" value="1"/>
</dbReference>
<gene>
    <name evidence="4" type="ORF">AB7878_18010</name>
</gene>
<dbReference type="Gene3D" id="2.60.40.790">
    <property type="match status" value="1"/>
</dbReference>